<dbReference type="RefSeq" id="WP_107013932.1">
    <property type="nucleotide sequence ID" value="NZ_CP028136.1"/>
</dbReference>
<evidence type="ECO:0000256" key="7">
    <source>
        <dbReference type="ARBA" id="ARBA00023004"/>
    </source>
</evidence>
<evidence type="ECO:0000256" key="6">
    <source>
        <dbReference type="ARBA" id="ARBA00022989"/>
    </source>
</evidence>
<keyword evidence="14" id="KW-1185">Reference proteome</keyword>
<dbReference type="OrthoDB" id="9814063at2"/>
<reference evidence="14" key="1">
    <citation type="submission" date="2018-03" db="EMBL/GenBank/DDBJ databases">
        <title>Gramella fulva sp. nov., isolated from a dry surface of tidal flat.</title>
        <authorList>
            <person name="Hwang S.H."/>
            <person name="Hwang W.M."/>
            <person name="Kang K."/>
            <person name="Ahn T.-Y."/>
        </authorList>
    </citation>
    <scope>NUCLEOTIDE SEQUENCE [LARGE SCALE GENOMIC DNA]</scope>
    <source>
        <strain evidence="14">SH35</strain>
    </source>
</reference>
<evidence type="ECO:0000256" key="5">
    <source>
        <dbReference type="ARBA" id="ARBA00022723"/>
    </source>
</evidence>
<evidence type="ECO:0000256" key="10">
    <source>
        <dbReference type="SAM" id="Phobius"/>
    </source>
</evidence>
<dbReference type="PANTHER" id="PTHR31632:SF2">
    <property type="entry name" value="PLASMA MEMBRANE IRON PERMEASE"/>
    <property type="match status" value="1"/>
</dbReference>
<evidence type="ECO:0000256" key="2">
    <source>
        <dbReference type="ARBA" id="ARBA00008333"/>
    </source>
</evidence>
<comment type="subcellular location">
    <subcellularLocation>
        <location evidence="1">Membrane</location>
        <topology evidence="1">Multi-pass membrane protein</topology>
    </subcellularLocation>
</comment>
<feature type="domain" description="Cytochrome c" evidence="12">
    <location>
        <begin position="133"/>
        <end position="219"/>
    </location>
</feature>
<dbReference type="GO" id="GO:0020037">
    <property type="term" value="F:heme binding"/>
    <property type="evidence" value="ECO:0007669"/>
    <property type="project" value="InterPro"/>
</dbReference>
<evidence type="ECO:0000256" key="11">
    <source>
        <dbReference type="SAM" id="SignalP"/>
    </source>
</evidence>
<feature type="transmembrane region" description="Helical" evidence="10">
    <location>
        <begin position="419"/>
        <end position="438"/>
    </location>
</feature>
<evidence type="ECO:0000259" key="12">
    <source>
        <dbReference type="PROSITE" id="PS51007"/>
    </source>
</evidence>
<dbReference type="Pfam" id="PF03239">
    <property type="entry name" value="FTR1"/>
    <property type="match status" value="2"/>
</dbReference>
<evidence type="ECO:0000313" key="13">
    <source>
        <dbReference type="EMBL" id="AVR47163.1"/>
    </source>
</evidence>
<feature type="transmembrane region" description="Helical" evidence="10">
    <location>
        <begin position="377"/>
        <end position="407"/>
    </location>
</feature>
<evidence type="ECO:0000256" key="1">
    <source>
        <dbReference type="ARBA" id="ARBA00004141"/>
    </source>
</evidence>
<dbReference type="SUPFAM" id="SSF46626">
    <property type="entry name" value="Cytochrome c"/>
    <property type="match status" value="1"/>
</dbReference>
<dbReference type="InterPro" id="IPR004923">
    <property type="entry name" value="FTR1/Fip1/EfeU"/>
</dbReference>
<feature type="transmembrane region" description="Helical" evidence="10">
    <location>
        <begin position="450"/>
        <end position="471"/>
    </location>
</feature>
<evidence type="ECO:0000256" key="8">
    <source>
        <dbReference type="ARBA" id="ARBA00023136"/>
    </source>
</evidence>
<dbReference type="PROSITE" id="PS51007">
    <property type="entry name" value="CYTC"/>
    <property type="match status" value="1"/>
</dbReference>
<protein>
    <submittedName>
        <fullName evidence="13">Iron permease</fullName>
    </submittedName>
</protein>
<evidence type="ECO:0000256" key="9">
    <source>
        <dbReference type="PROSITE-ProRule" id="PRU00433"/>
    </source>
</evidence>
<organism evidence="13 14">
    <name type="scientific">Christiangramia fulva</name>
    <dbReference type="NCBI Taxonomy" id="2126553"/>
    <lineage>
        <taxon>Bacteria</taxon>
        <taxon>Pseudomonadati</taxon>
        <taxon>Bacteroidota</taxon>
        <taxon>Flavobacteriia</taxon>
        <taxon>Flavobacteriales</taxon>
        <taxon>Flavobacteriaceae</taxon>
        <taxon>Christiangramia</taxon>
    </lineage>
</organism>
<keyword evidence="8 10" id="KW-0472">Membrane</keyword>
<evidence type="ECO:0000313" key="14">
    <source>
        <dbReference type="Proteomes" id="UP000241507"/>
    </source>
</evidence>
<proteinExistence type="inferred from homology"/>
<dbReference type="KEGG" id="grs:C7S20_18975"/>
<dbReference type="Proteomes" id="UP000241507">
    <property type="component" value="Chromosome"/>
</dbReference>
<feature type="transmembrane region" description="Helical" evidence="10">
    <location>
        <begin position="564"/>
        <end position="584"/>
    </location>
</feature>
<dbReference type="InterPro" id="IPR009056">
    <property type="entry name" value="Cyt_c-like_dom"/>
</dbReference>
<keyword evidence="6 10" id="KW-1133">Transmembrane helix</keyword>
<dbReference type="Gene3D" id="1.10.760.10">
    <property type="entry name" value="Cytochrome c-like domain"/>
    <property type="match status" value="1"/>
</dbReference>
<gene>
    <name evidence="13" type="ORF">C7S20_18975</name>
</gene>
<accession>A0A2R3ZA31</accession>
<feature type="signal peptide" evidence="11">
    <location>
        <begin position="1"/>
        <end position="23"/>
    </location>
</feature>
<dbReference type="GO" id="GO:0009055">
    <property type="term" value="F:electron transfer activity"/>
    <property type="evidence" value="ECO:0007669"/>
    <property type="project" value="InterPro"/>
</dbReference>
<comment type="similarity">
    <text evidence="2">Belongs to the oxidase-dependent Fe transporter (OFeT) (TC 9.A.10.1) family.</text>
</comment>
<keyword evidence="3 9" id="KW-0349">Heme</keyword>
<keyword evidence="4 10" id="KW-0812">Transmembrane</keyword>
<keyword evidence="5 9" id="KW-0479">Metal-binding</keyword>
<evidence type="ECO:0000256" key="4">
    <source>
        <dbReference type="ARBA" id="ARBA00022692"/>
    </source>
</evidence>
<feature type="chain" id="PRO_5015354015" evidence="11">
    <location>
        <begin position="24"/>
        <end position="648"/>
    </location>
</feature>
<feature type="transmembrane region" description="Helical" evidence="10">
    <location>
        <begin position="533"/>
        <end position="552"/>
    </location>
</feature>
<evidence type="ECO:0000256" key="3">
    <source>
        <dbReference type="ARBA" id="ARBA00022617"/>
    </source>
</evidence>
<dbReference type="GO" id="GO:0033573">
    <property type="term" value="C:high-affinity iron permease complex"/>
    <property type="evidence" value="ECO:0007669"/>
    <property type="project" value="InterPro"/>
</dbReference>
<dbReference type="AlphaFoldDB" id="A0A2R3ZA31"/>
<keyword evidence="7 9" id="KW-0408">Iron</keyword>
<dbReference type="InterPro" id="IPR036909">
    <property type="entry name" value="Cyt_c-like_dom_sf"/>
</dbReference>
<sequence>MKLLRSLFLPVLITLFLSENITAQEKENIPARTLVHLLDYIAQDYDSAINNGEIKNENEYSELLDFITTLKGLGHNLPFKTKKDSINLFRGISELSYRVASKKASNQIKIIADSLKKLVLQTTPIPISPPVWPDISKGKSLYRNYCMSCHGKNGEGDGSLSTELNPKPTNFWASKMLESSPFQIFNTIRLGVPQTSMKSFDELSDKEVWDLAFYIKALPYEQGKDKELAEKLISRKDLTLKDLAFLSDQDLEALFQDISVDTMTSVAALRNYSRTGKSSSSLSVAARFVNEAELFYEKGDQNAAREKALRAYLEGVEPVELQLKASYPSFMRKLEVDMQAFRSAIDHEQSKTKVRTKAKVALSGIEQAKSILADNKFSFWTTFLLAASVILREGLEAFLILITVLAVIKSVKASWAAKWVHLGWMLAVIVGVFSWFLVDDLINIGGSQREIVEGSISIFAASVLLYLGFWLHQKSEIGKWNSFVKTRVHSLLTGSNLLGIFAFAFIVVFREAFESVLFLSALNLEVEASNQSAIGLGVAGAFVIVLFLSWILLRYTKKFPVIKLLKISTVVIGGLAIVLIGKGVHALQESGFVPITGVNLSWRLDLLGYYPTWETISAQLGVISIILISYWWGHTLFFIKKLIFKRNP</sequence>
<dbReference type="PANTHER" id="PTHR31632">
    <property type="entry name" value="IRON TRANSPORTER FTH1"/>
    <property type="match status" value="1"/>
</dbReference>
<feature type="transmembrane region" description="Helical" evidence="10">
    <location>
        <begin position="616"/>
        <end position="639"/>
    </location>
</feature>
<dbReference type="EMBL" id="CP028136">
    <property type="protein sequence ID" value="AVR47163.1"/>
    <property type="molecule type" value="Genomic_DNA"/>
</dbReference>
<dbReference type="GO" id="GO:0046872">
    <property type="term" value="F:metal ion binding"/>
    <property type="evidence" value="ECO:0007669"/>
    <property type="project" value="UniProtKB-KW"/>
</dbReference>
<name>A0A2R3ZA31_9FLAO</name>
<dbReference type="GO" id="GO:0015093">
    <property type="term" value="F:ferrous iron transmembrane transporter activity"/>
    <property type="evidence" value="ECO:0007669"/>
    <property type="project" value="TreeGrafter"/>
</dbReference>
<keyword evidence="11" id="KW-0732">Signal</keyword>
<dbReference type="Pfam" id="PF13442">
    <property type="entry name" value="Cytochrome_CBB3"/>
    <property type="match status" value="1"/>
</dbReference>
<feature type="transmembrane region" description="Helical" evidence="10">
    <location>
        <begin position="491"/>
        <end position="513"/>
    </location>
</feature>